<reference evidence="2" key="1">
    <citation type="submission" date="2022-10" db="EMBL/GenBank/DDBJ databases">
        <title>The complete genomes of actinobacterial strains from the NBC collection.</title>
        <authorList>
            <person name="Joergensen T.S."/>
            <person name="Alvarez Arevalo M."/>
            <person name="Sterndorff E.B."/>
            <person name="Faurdal D."/>
            <person name="Vuksanovic O."/>
            <person name="Mourched A.-S."/>
            <person name="Charusanti P."/>
            <person name="Shaw S."/>
            <person name="Blin K."/>
            <person name="Weber T."/>
        </authorList>
    </citation>
    <scope>NUCLEOTIDE SEQUENCE</scope>
    <source>
        <strain evidence="2">NBC_00060</strain>
    </source>
</reference>
<protein>
    <submittedName>
        <fullName evidence="2">Uncharacterized protein</fullName>
    </submittedName>
</protein>
<feature type="region of interest" description="Disordered" evidence="1">
    <location>
        <begin position="37"/>
        <end position="56"/>
    </location>
</feature>
<sequence>MRTEGTGTVNPTSADAGAVWLESLARRFPDLLAELAPSPTGLRERPGGGAARSTTAPIRLHISDAVRDITDGVVELEEAVRERLGLRPAAPAPVVARLRRIAGLLDRVRELPDLAEHLTEETRRMARRCARELGDPEQMIRLDGRCPACDSVSLRIFPERGAVLCVNPVCRHVVETAPGDSAPGEAS</sequence>
<organism evidence="2">
    <name type="scientific">Streptomyces sp. NBC_00060</name>
    <dbReference type="NCBI Taxonomy" id="2975636"/>
    <lineage>
        <taxon>Bacteria</taxon>
        <taxon>Bacillati</taxon>
        <taxon>Actinomycetota</taxon>
        <taxon>Actinomycetes</taxon>
        <taxon>Kitasatosporales</taxon>
        <taxon>Streptomycetaceae</taxon>
        <taxon>Streptomyces</taxon>
    </lineage>
</organism>
<name>A0AAU2GZT6_9ACTN</name>
<evidence type="ECO:0000313" key="2">
    <source>
        <dbReference type="EMBL" id="WTU41572.1"/>
    </source>
</evidence>
<dbReference type="EMBL" id="CP108253">
    <property type="protein sequence ID" value="WTU41572.1"/>
    <property type="molecule type" value="Genomic_DNA"/>
</dbReference>
<evidence type="ECO:0000256" key="1">
    <source>
        <dbReference type="SAM" id="MobiDB-lite"/>
    </source>
</evidence>
<gene>
    <name evidence="2" type="ORF">OHV25_19300</name>
</gene>
<dbReference type="AlphaFoldDB" id="A0AAU2GZT6"/>
<proteinExistence type="predicted"/>
<accession>A0AAU2GZT6</accession>